<comment type="caution">
    <text evidence="3">The sequence shown here is derived from an EMBL/GenBank/DDBJ whole genome shotgun (WGS) entry which is preliminary data.</text>
</comment>
<dbReference type="Proteomes" id="UP001556367">
    <property type="component" value="Unassembled WGS sequence"/>
</dbReference>
<reference evidence="4" key="1">
    <citation type="submission" date="2024-06" db="EMBL/GenBank/DDBJ databases">
        <title>Multi-omics analyses provide insights into the biosynthesis of the anticancer antibiotic pleurotin in Hohenbuehelia grisea.</title>
        <authorList>
            <person name="Weaver J.A."/>
            <person name="Alberti F."/>
        </authorList>
    </citation>
    <scope>NUCLEOTIDE SEQUENCE [LARGE SCALE GENOMIC DNA]</scope>
    <source>
        <strain evidence="4">T-177</strain>
    </source>
</reference>
<gene>
    <name evidence="3" type="ORF">HGRIS_010849</name>
</gene>
<organism evidence="3 4">
    <name type="scientific">Hohenbuehelia grisea</name>
    <dbReference type="NCBI Taxonomy" id="104357"/>
    <lineage>
        <taxon>Eukaryota</taxon>
        <taxon>Fungi</taxon>
        <taxon>Dikarya</taxon>
        <taxon>Basidiomycota</taxon>
        <taxon>Agaricomycotina</taxon>
        <taxon>Agaricomycetes</taxon>
        <taxon>Agaricomycetidae</taxon>
        <taxon>Agaricales</taxon>
        <taxon>Pleurotineae</taxon>
        <taxon>Pleurotaceae</taxon>
        <taxon>Hohenbuehelia</taxon>
    </lineage>
</organism>
<evidence type="ECO:0000313" key="4">
    <source>
        <dbReference type="Proteomes" id="UP001556367"/>
    </source>
</evidence>
<evidence type="ECO:0000256" key="1">
    <source>
        <dbReference type="SAM" id="MobiDB-lite"/>
    </source>
</evidence>
<keyword evidence="4" id="KW-1185">Reference proteome</keyword>
<proteinExistence type="predicted"/>
<dbReference type="InterPro" id="IPR054464">
    <property type="entry name" value="ULD_fung"/>
</dbReference>
<feature type="compositionally biased region" description="Basic and acidic residues" evidence="1">
    <location>
        <begin position="432"/>
        <end position="441"/>
    </location>
</feature>
<name>A0ABR3IY19_9AGAR</name>
<feature type="compositionally biased region" description="Basic and acidic residues" evidence="1">
    <location>
        <begin position="374"/>
        <end position="384"/>
    </location>
</feature>
<dbReference type="Pfam" id="PF22893">
    <property type="entry name" value="ULD_2"/>
    <property type="match status" value="1"/>
</dbReference>
<protein>
    <recommendedName>
        <fullName evidence="2">Ubiquitin-like domain-containing protein</fullName>
    </recommendedName>
</protein>
<accession>A0ABR3IY19</accession>
<evidence type="ECO:0000313" key="3">
    <source>
        <dbReference type="EMBL" id="KAL0948252.1"/>
    </source>
</evidence>
<feature type="region of interest" description="Disordered" evidence="1">
    <location>
        <begin position="374"/>
        <end position="441"/>
    </location>
</feature>
<feature type="domain" description="Ubiquitin-like" evidence="2">
    <location>
        <begin position="248"/>
        <end position="324"/>
    </location>
</feature>
<sequence>MAFQASSNFAVYHSTFNDVGGDQINRTSYHFHAHPHSIHHGRPLTGTESSPLTNHAPRTDQAEPYASLLALIADIQQLLFPVSALADDHLFGNLQLDLAYLFHVLCFSGQAMKVICSTPLRNLHVVEQLTTTVSLYSSRLNDMLVDIRRYRDALRGTVFGPWWLRIVSFIIFTATGPSATNLVSDMREKLLELGRPLQRFLALLLSDAWLRLYSHSSPWNVHAFQDFVRSLAIELPALRAVQIHTLPVLDHLGQYIPVALDFCHLWGDFLHIIYVHCKNRPGSQFIKQGDFQLIRSNGSLFVPETELSNVIKDQAMLEISIILRKAAQFRDQKNTCPSCQYVSINTVVYKGWMECWNCGTRFQVAVARLSIGGRKMESKDDSRTNHRLRRGSMFSRNNETTPSRLPRATMKKAQHPLPKQAPKSSQSSVDPGVKERKDNDNETRLFRRVSVICTETSLGGMRRKANTGWLEAPEALPGTSTTILQPIWQWADDKSAPPILWMTGSSGTGKSAIIKSVRLFAYRQGIGMAPRLEALFQRIGTARSEAFPALTRQLLQALKEVETFRAFPMVMAFEFREYLTPEDKVCLRQVLEEALHTRSFKLVVASAPDFRVDSVLSPMVEAGMVETLDLDAALRDPATRRECWWLN</sequence>
<dbReference type="EMBL" id="JASNQZ010000014">
    <property type="protein sequence ID" value="KAL0948252.1"/>
    <property type="molecule type" value="Genomic_DNA"/>
</dbReference>
<evidence type="ECO:0000259" key="2">
    <source>
        <dbReference type="Pfam" id="PF22893"/>
    </source>
</evidence>
<feature type="compositionally biased region" description="Polar residues" evidence="1">
    <location>
        <begin position="394"/>
        <end position="403"/>
    </location>
</feature>